<dbReference type="SUPFAM" id="SSF50998">
    <property type="entry name" value="Quinoprotein alcohol dehydrogenase-like"/>
    <property type="match status" value="1"/>
</dbReference>
<name>X1TZ82_9ZZZZ</name>
<dbReference type="PANTHER" id="PTHR42754">
    <property type="entry name" value="ENDOGLUCANASE"/>
    <property type="match status" value="1"/>
</dbReference>
<evidence type="ECO:0008006" key="2">
    <source>
        <dbReference type="Google" id="ProtNLM"/>
    </source>
</evidence>
<feature type="non-terminal residue" evidence="1">
    <location>
        <position position="1"/>
    </location>
</feature>
<dbReference type="EMBL" id="BARW01011237">
    <property type="protein sequence ID" value="GAI85364.1"/>
    <property type="molecule type" value="Genomic_DNA"/>
</dbReference>
<accession>X1TZ82</accession>
<sequence>LGTTTTPENGTDLCLIKTDKYGNEEWSITTLGGKNNDFGSAFQITSDGGFVLTGTITNTTSSGSNYTDVFLVKISSSGNEEWSKQIGGTGNQSGNYIQLTSDEGFIITGSTDAIISGETDVFLLKANSLGDSLWWKTIGFEGNDYGTCVQEDNNGGYIIIGTTSNSKTGQANTNILLVQTNNSGGIRTAETFGGLGFDEGKKLQVLSDGYVFTGTTSLGDTTSMILVKLEGNIYSEPVFEKQFGGRANSGL</sequence>
<organism evidence="1">
    <name type="scientific">marine sediment metagenome</name>
    <dbReference type="NCBI Taxonomy" id="412755"/>
    <lineage>
        <taxon>unclassified sequences</taxon>
        <taxon>metagenomes</taxon>
        <taxon>ecological metagenomes</taxon>
    </lineage>
</organism>
<evidence type="ECO:0000313" key="1">
    <source>
        <dbReference type="EMBL" id="GAI85364.1"/>
    </source>
</evidence>
<reference evidence="1" key="1">
    <citation type="journal article" date="2014" name="Front. Microbiol.">
        <title>High frequency of phylogenetically diverse reductive dehalogenase-homologous genes in deep subseafloor sedimentary metagenomes.</title>
        <authorList>
            <person name="Kawai M."/>
            <person name="Futagami T."/>
            <person name="Toyoda A."/>
            <person name="Takaki Y."/>
            <person name="Nishi S."/>
            <person name="Hori S."/>
            <person name="Arai W."/>
            <person name="Tsubouchi T."/>
            <person name="Morono Y."/>
            <person name="Uchiyama I."/>
            <person name="Ito T."/>
            <person name="Fujiyama A."/>
            <person name="Inagaki F."/>
            <person name="Takami H."/>
        </authorList>
    </citation>
    <scope>NUCLEOTIDE SEQUENCE</scope>
    <source>
        <strain evidence="1">Expedition CK06-06</strain>
    </source>
</reference>
<gene>
    <name evidence="1" type="ORF">S12H4_21751</name>
</gene>
<comment type="caution">
    <text evidence="1">The sequence shown here is derived from an EMBL/GenBank/DDBJ whole genome shotgun (WGS) entry which is preliminary data.</text>
</comment>
<proteinExistence type="predicted"/>
<dbReference type="InterPro" id="IPR011047">
    <property type="entry name" value="Quinoprotein_ADH-like_sf"/>
</dbReference>
<dbReference type="AlphaFoldDB" id="X1TZ82"/>
<protein>
    <recommendedName>
        <fullName evidence="2">Bulb-type lectin domain-containing protein</fullName>
    </recommendedName>
</protein>
<dbReference type="PANTHER" id="PTHR42754:SF1">
    <property type="entry name" value="LIPOPROTEIN"/>
    <property type="match status" value="1"/>
</dbReference>
<feature type="non-terminal residue" evidence="1">
    <location>
        <position position="251"/>
    </location>
</feature>